<dbReference type="Gene3D" id="3.80.10.10">
    <property type="entry name" value="Ribonuclease Inhibitor"/>
    <property type="match status" value="1"/>
</dbReference>
<dbReference type="EMBL" id="KI925460">
    <property type="protein sequence ID" value="ETW80142.1"/>
    <property type="molecule type" value="Genomic_DNA"/>
</dbReference>
<proteinExistence type="predicted"/>
<protein>
    <recommendedName>
        <fullName evidence="3">F-box domain-containing protein</fullName>
    </recommendedName>
</protein>
<dbReference type="GeneID" id="20672879"/>
<dbReference type="InParanoid" id="W4K2V0"/>
<accession>W4K2V0</accession>
<dbReference type="AlphaFoldDB" id="W4K2V0"/>
<keyword evidence="2" id="KW-1185">Reference proteome</keyword>
<evidence type="ECO:0008006" key="3">
    <source>
        <dbReference type="Google" id="ProtNLM"/>
    </source>
</evidence>
<reference evidence="1 2" key="1">
    <citation type="journal article" date="2012" name="New Phytol.">
        <title>Insight into trade-off between wood decay and parasitism from the genome of a fungal forest pathogen.</title>
        <authorList>
            <person name="Olson A."/>
            <person name="Aerts A."/>
            <person name="Asiegbu F."/>
            <person name="Belbahri L."/>
            <person name="Bouzid O."/>
            <person name="Broberg A."/>
            <person name="Canback B."/>
            <person name="Coutinho P.M."/>
            <person name="Cullen D."/>
            <person name="Dalman K."/>
            <person name="Deflorio G."/>
            <person name="van Diepen L.T."/>
            <person name="Dunand C."/>
            <person name="Duplessis S."/>
            <person name="Durling M."/>
            <person name="Gonthier P."/>
            <person name="Grimwood J."/>
            <person name="Fossdal C.G."/>
            <person name="Hansson D."/>
            <person name="Henrissat B."/>
            <person name="Hietala A."/>
            <person name="Himmelstrand K."/>
            <person name="Hoffmeister D."/>
            <person name="Hogberg N."/>
            <person name="James T.Y."/>
            <person name="Karlsson M."/>
            <person name="Kohler A."/>
            <person name="Kues U."/>
            <person name="Lee Y.H."/>
            <person name="Lin Y.C."/>
            <person name="Lind M."/>
            <person name="Lindquist E."/>
            <person name="Lombard V."/>
            <person name="Lucas S."/>
            <person name="Lunden K."/>
            <person name="Morin E."/>
            <person name="Murat C."/>
            <person name="Park J."/>
            <person name="Raffaello T."/>
            <person name="Rouze P."/>
            <person name="Salamov A."/>
            <person name="Schmutz J."/>
            <person name="Solheim H."/>
            <person name="Stahlberg J."/>
            <person name="Velez H."/>
            <person name="de Vries R.P."/>
            <person name="Wiebenga A."/>
            <person name="Woodward S."/>
            <person name="Yakovlev I."/>
            <person name="Garbelotto M."/>
            <person name="Martin F."/>
            <person name="Grigoriev I.V."/>
            <person name="Stenlid J."/>
        </authorList>
    </citation>
    <scope>NUCLEOTIDE SEQUENCE [LARGE SCALE GENOMIC DNA]</scope>
    <source>
        <strain evidence="1 2">TC 32-1</strain>
    </source>
</reference>
<evidence type="ECO:0000313" key="1">
    <source>
        <dbReference type="EMBL" id="ETW80142.1"/>
    </source>
</evidence>
<dbReference type="SUPFAM" id="SSF52047">
    <property type="entry name" value="RNI-like"/>
    <property type="match status" value="1"/>
</dbReference>
<sequence>MGVFNPKMLDASIRDVVSSLSNDRKTDVLLYALQHLPAGPSSRTIVENAVQSCLHIPSVYPQKVIQARLLRAKSRFSAGLRGAAHQDLQAILLMDPTHAEARALMPQAGSTRSEKSLSLPHGQPRFSPELWREIASYLPRKDLRTLLFVPHALSTIASELLFRDLHLQFGTSHFYAVNKSDEYSSDIDIWHAQRSADILARLVSDQKYASMVRVLHISAPHQSTNILTTFQIGILANVFPKLINLKSFGCIMGNEAMSSVLRILEKTHPRLPEINLKSTSDEPPVLPRLSNFNSFAYTTRRFPQGFITSLPDLFITLRSLNLEIQDGVIPAGIIAASNLTTLDLAGSFEDTAVFSEILMHGNRLEVLRLRGKLGRTCTPSIAFRGRTAPLPCLREFVFSLTSVSRDFEDSDLFGAITDFVRKHPALKALKLLIYPDVHHVGYDASVWGVLPTLTELRLLHIVIPQDLSPALSTWLIPRTVKYLSLSTSSIRNIGSMVSLWPGLPKGIKYLALSSSSPADTADVLHDSPLPDLRLLKLSSKLYTVVRAGNDVILEEWPRRRMVFYLGDWLERLECDDLPLSSF</sequence>
<dbReference type="HOGENOM" id="CLU_019184_0_0_1"/>
<dbReference type="Proteomes" id="UP000030671">
    <property type="component" value="Unassembled WGS sequence"/>
</dbReference>
<evidence type="ECO:0000313" key="2">
    <source>
        <dbReference type="Proteomes" id="UP000030671"/>
    </source>
</evidence>
<dbReference type="eggNOG" id="ENOG502SK1X">
    <property type="taxonomic scope" value="Eukaryota"/>
</dbReference>
<dbReference type="InterPro" id="IPR032675">
    <property type="entry name" value="LRR_dom_sf"/>
</dbReference>
<dbReference type="KEGG" id="hir:HETIRDRAFT_410574"/>
<dbReference type="RefSeq" id="XP_009548659.1">
    <property type="nucleotide sequence ID" value="XM_009550364.1"/>
</dbReference>
<dbReference type="STRING" id="747525.W4K2V0"/>
<organism evidence="1 2">
    <name type="scientific">Heterobasidion irregulare (strain TC 32-1)</name>
    <dbReference type="NCBI Taxonomy" id="747525"/>
    <lineage>
        <taxon>Eukaryota</taxon>
        <taxon>Fungi</taxon>
        <taxon>Dikarya</taxon>
        <taxon>Basidiomycota</taxon>
        <taxon>Agaricomycotina</taxon>
        <taxon>Agaricomycetes</taxon>
        <taxon>Russulales</taxon>
        <taxon>Bondarzewiaceae</taxon>
        <taxon>Heterobasidion</taxon>
        <taxon>Heterobasidion annosum species complex</taxon>
    </lineage>
</organism>
<dbReference type="OrthoDB" id="2685413at2759"/>
<name>W4K2V0_HETIT</name>
<gene>
    <name evidence="1" type="ORF">HETIRDRAFT_410574</name>
</gene>